<dbReference type="AlphaFoldDB" id="A0A8S1E5T9"/>
<protein>
    <recommendedName>
        <fullName evidence="4">UPAR/Ly6 domain-containing protein</fullName>
    </recommendedName>
</protein>
<reference evidence="2 3" key="1">
    <citation type="submission" date="2020-04" db="EMBL/GenBank/DDBJ databases">
        <authorList>
            <person name="Laetsch R D."/>
            <person name="Stevens L."/>
            <person name="Kumar S."/>
            <person name="Blaxter L. M."/>
        </authorList>
    </citation>
    <scope>NUCLEOTIDE SEQUENCE [LARGE SCALE GENOMIC DNA]</scope>
</reference>
<evidence type="ECO:0000313" key="2">
    <source>
        <dbReference type="EMBL" id="CAB3399067.1"/>
    </source>
</evidence>
<evidence type="ECO:0000256" key="1">
    <source>
        <dbReference type="SAM" id="SignalP"/>
    </source>
</evidence>
<organism evidence="2 3">
    <name type="scientific">Caenorhabditis bovis</name>
    <dbReference type="NCBI Taxonomy" id="2654633"/>
    <lineage>
        <taxon>Eukaryota</taxon>
        <taxon>Metazoa</taxon>
        <taxon>Ecdysozoa</taxon>
        <taxon>Nematoda</taxon>
        <taxon>Chromadorea</taxon>
        <taxon>Rhabditida</taxon>
        <taxon>Rhabditina</taxon>
        <taxon>Rhabditomorpha</taxon>
        <taxon>Rhabditoidea</taxon>
        <taxon>Rhabditidae</taxon>
        <taxon>Peloderinae</taxon>
        <taxon>Caenorhabditis</taxon>
    </lineage>
</organism>
<accession>A0A8S1E5T9</accession>
<feature type="signal peptide" evidence="1">
    <location>
        <begin position="1"/>
        <end position="20"/>
    </location>
</feature>
<sequence length="126" mass="13372">MVSVCHWLFLVACFTGLSMSLKCHIVTYGNVSDPSAQTTSNSLQECPIGANACVKTVDYNRGVFSKQCQIGNCTSSTGMPQAPANCFNSTSNNVIMSTCCCYGDGCNPSSIPSKFLVMVLGCLFLV</sequence>
<feature type="chain" id="PRO_5035805105" description="UPAR/Ly6 domain-containing protein" evidence="1">
    <location>
        <begin position="21"/>
        <end position="126"/>
    </location>
</feature>
<proteinExistence type="predicted"/>
<keyword evidence="1" id="KW-0732">Signal</keyword>
<gene>
    <name evidence="2" type="ORF">CBOVIS_LOCUS2258</name>
</gene>
<dbReference type="Proteomes" id="UP000494206">
    <property type="component" value="Unassembled WGS sequence"/>
</dbReference>
<dbReference type="OrthoDB" id="5828912at2759"/>
<comment type="caution">
    <text evidence="2">The sequence shown here is derived from an EMBL/GenBank/DDBJ whole genome shotgun (WGS) entry which is preliminary data.</text>
</comment>
<keyword evidence="3" id="KW-1185">Reference proteome</keyword>
<dbReference type="EMBL" id="CADEPM010000001">
    <property type="protein sequence ID" value="CAB3399067.1"/>
    <property type="molecule type" value="Genomic_DNA"/>
</dbReference>
<name>A0A8S1E5T9_9PELO</name>
<evidence type="ECO:0000313" key="3">
    <source>
        <dbReference type="Proteomes" id="UP000494206"/>
    </source>
</evidence>
<evidence type="ECO:0008006" key="4">
    <source>
        <dbReference type="Google" id="ProtNLM"/>
    </source>
</evidence>